<dbReference type="EMBL" id="JACHGW010000003">
    <property type="protein sequence ID" value="MBB6051354.1"/>
    <property type="molecule type" value="Genomic_DNA"/>
</dbReference>
<dbReference type="NCBIfam" id="TIGR02595">
    <property type="entry name" value="PEP_CTERM"/>
    <property type="match status" value="1"/>
</dbReference>
<sequence>MRSLSITHLTTALATLTLLAPTAYAGTAVVPSAFTNAEGNSSYLITPTFSVTYQQVYASSLLTSLVPGTQLTGMRFRADGGWHALSSASYNFATFDVRIGTSTRTPGSLSATIADNLGADTIQARSGSLFWAAGSFPSDTSPSSFGPLIDFTTPYTYLGGDLLLTVSHSAGGGDTLLWDAAQGSGSAIPSRAEYRQTAGVVGSTTTTTSTNSYALVVQFETIVPTASSPEPGTLALLGLGGLLLPYGLRRRR</sequence>
<dbReference type="RefSeq" id="WP_184198150.1">
    <property type="nucleotide sequence ID" value="NZ_JACHGW010000003.1"/>
</dbReference>
<organism evidence="2 3">
    <name type="scientific">Armatimonas rosea</name>
    <dbReference type="NCBI Taxonomy" id="685828"/>
    <lineage>
        <taxon>Bacteria</taxon>
        <taxon>Bacillati</taxon>
        <taxon>Armatimonadota</taxon>
        <taxon>Armatimonadia</taxon>
        <taxon>Armatimonadales</taxon>
        <taxon>Armatimonadaceae</taxon>
        <taxon>Armatimonas</taxon>
    </lineage>
</organism>
<evidence type="ECO:0000313" key="3">
    <source>
        <dbReference type="Proteomes" id="UP000520814"/>
    </source>
</evidence>
<evidence type="ECO:0000313" key="2">
    <source>
        <dbReference type="EMBL" id="MBB6051354.1"/>
    </source>
</evidence>
<evidence type="ECO:0008006" key="4">
    <source>
        <dbReference type="Google" id="ProtNLM"/>
    </source>
</evidence>
<protein>
    <recommendedName>
        <fullName evidence="4">PEP-CTERM protein-sorting domain-containing protein</fullName>
    </recommendedName>
</protein>
<feature type="chain" id="PRO_5031200033" description="PEP-CTERM protein-sorting domain-containing protein" evidence="1">
    <location>
        <begin position="26"/>
        <end position="252"/>
    </location>
</feature>
<reference evidence="2 3" key="1">
    <citation type="submission" date="2020-08" db="EMBL/GenBank/DDBJ databases">
        <title>Genomic Encyclopedia of Type Strains, Phase IV (KMG-IV): sequencing the most valuable type-strain genomes for metagenomic binning, comparative biology and taxonomic classification.</title>
        <authorList>
            <person name="Goeker M."/>
        </authorList>
    </citation>
    <scope>NUCLEOTIDE SEQUENCE [LARGE SCALE GENOMIC DNA]</scope>
    <source>
        <strain evidence="2 3">DSM 23562</strain>
    </source>
</reference>
<gene>
    <name evidence="2" type="ORF">HNQ39_003164</name>
</gene>
<dbReference type="Proteomes" id="UP000520814">
    <property type="component" value="Unassembled WGS sequence"/>
</dbReference>
<feature type="signal peptide" evidence="1">
    <location>
        <begin position="1"/>
        <end position="25"/>
    </location>
</feature>
<accession>A0A7W9SSG8</accession>
<keyword evidence="3" id="KW-1185">Reference proteome</keyword>
<dbReference type="AlphaFoldDB" id="A0A7W9SSG8"/>
<dbReference type="InterPro" id="IPR013424">
    <property type="entry name" value="Ice-binding_C"/>
</dbReference>
<proteinExistence type="predicted"/>
<keyword evidence="1" id="KW-0732">Signal</keyword>
<name>A0A7W9SSG8_ARMRO</name>
<evidence type="ECO:0000256" key="1">
    <source>
        <dbReference type="SAM" id="SignalP"/>
    </source>
</evidence>
<comment type="caution">
    <text evidence="2">The sequence shown here is derived from an EMBL/GenBank/DDBJ whole genome shotgun (WGS) entry which is preliminary data.</text>
</comment>